<evidence type="ECO:0008006" key="12">
    <source>
        <dbReference type="Google" id="ProtNLM"/>
    </source>
</evidence>
<evidence type="ECO:0000313" key="10">
    <source>
        <dbReference type="EMBL" id="GIH13962.1"/>
    </source>
</evidence>
<feature type="compositionally biased region" description="Low complexity" evidence="8">
    <location>
        <begin position="399"/>
        <end position="409"/>
    </location>
</feature>
<feature type="transmembrane region" description="Helical" evidence="9">
    <location>
        <begin position="231"/>
        <end position="254"/>
    </location>
</feature>
<feature type="transmembrane region" description="Helical" evidence="9">
    <location>
        <begin position="774"/>
        <end position="792"/>
    </location>
</feature>
<dbReference type="EMBL" id="BONZ01000019">
    <property type="protein sequence ID" value="GIH13962.1"/>
    <property type="molecule type" value="Genomic_DNA"/>
</dbReference>
<evidence type="ECO:0000256" key="1">
    <source>
        <dbReference type="ARBA" id="ARBA00004651"/>
    </source>
</evidence>
<feature type="transmembrane region" description="Helical" evidence="9">
    <location>
        <begin position="111"/>
        <end position="133"/>
    </location>
</feature>
<feature type="transmembrane region" description="Helical" evidence="9">
    <location>
        <begin position="514"/>
        <end position="540"/>
    </location>
</feature>
<dbReference type="AlphaFoldDB" id="A0A8J3VPH2"/>
<keyword evidence="6 9" id="KW-1133">Transmembrane helix</keyword>
<feature type="transmembrane region" description="Helical" evidence="9">
    <location>
        <begin position="295"/>
        <end position="315"/>
    </location>
</feature>
<keyword evidence="2" id="KW-1003">Cell membrane</keyword>
<feature type="transmembrane region" description="Helical" evidence="9">
    <location>
        <begin position="602"/>
        <end position="620"/>
    </location>
</feature>
<evidence type="ECO:0000256" key="5">
    <source>
        <dbReference type="ARBA" id="ARBA00022692"/>
    </source>
</evidence>
<feature type="transmembrane region" description="Helical" evidence="9">
    <location>
        <begin position="719"/>
        <end position="740"/>
    </location>
</feature>
<keyword evidence="7 9" id="KW-0472">Membrane</keyword>
<keyword evidence="5 9" id="KW-0812">Transmembrane</keyword>
<feature type="transmembrane region" description="Helical" evidence="9">
    <location>
        <begin position="346"/>
        <end position="365"/>
    </location>
</feature>
<feature type="region of interest" description="Disordered" evidence="8">
    <location>
        <begin position="372"/>
        <end position="492"/>
    </location>
</feature>
<dbReference type="InterPro" id="IPR050297">
    <property type="entry name" value="LipidA_mod_glycosyltrf_83"/>
</dbReference>
<dbReference type="GO" id="GO:0016763">
    <property type="term" value="F:pentosyltransferase activity"/>
    <property type="evidence" value="ECO:0007669"/>
    <property type="project" value="TreeGrafter"/>
</dbReference>
<accession>A0A8J3VPH2</accession>
<feature type="transmembrane region" description="Helical" evidence="9">
    <location>
        <begin position="696"/>
        <end position="712"/>
    </location>
</feature>
<evidence type="ECO:0000256" key="7">
    <source>
        <dbReference type="ARBA" id="ARBA00023136"/>
    </source>
</evidence>
<evidence type="ECO:0000256" key="3">
    <source>
        <dbReference type="ARBA" id="ARBA00022676"/>
    </source>
</evidence>
<keyword evidence="3" id="KW-0328">Glycosyltransferase</keyword>
<evidence type="ECO:0000256" key="8">
    <source>
        <dbReference type="SAM" id="MobiDB-lite"/>
    </source>
</evidence>
<protein>
    <recommendedName>
        <fullName evidence="12">Dolichyl-phosphate-mannose-protein mannosyltransferase</fullName>
    </recommendedName>
</protein>
<feature type="compositionally biased region" description="Basic and acidic residues" evidence="8">
    <location>
        <begin position="459"/>
        <end position="470"/>
    </location>
</feature>
<feature type="transmembrane region" description="Helical" evidence="9">
    <location>
        <begin position="552"/>
        <end position="569"/>
    </location>
</feature>
<evidence type="ECO:0000256" key="2">
    <source>
        <dbReference type="ARBA" id="ARBA00022475"/>
    </source>
</evidence>
<dbReference type="PANTHER" id="PTHR33908:SF11">
    <property type="entry name" value="MEMBRANE PROTEIN"/>
    <property type="match status" value="1"/>
</dbReference>
<dbReference type="GO" id="GO:0009103">
    <property type="term" value="P:lipopolysaccharide biosynthetic process"/>
    <property type="evidence" value="ECO:0007669"/>
    <property type="project" value="UniProtKB-ARBA"/>
</dbReference>
<feature type="compositionally biased region" description="Gly residues" evidence="8">
    <location>
        <begin position="445"/>
        <end position="456"/>
    </location>
</feature>
<dbReference type="Proteomes" id="UP000642748">
    <property type="component" value="Unassembled WGS sequence"/>
</dbReference>
<sequence>MIPPAGWALLAGAFLVSQVSTYLTKTLWISDSRLYLAWAYRYLGYSETEAAHRTAAHLRGRSGLITCDFCWPAGYEHSFFHGDNGAVVGPRVLYPLLSAPFVWLFGPNGMLVVPVVSYAVGVALLAILAARLLGRWWGVAAGALILLPPLPSRFGLYALTDATALMFTVAGLLCLPLARRARRRDLVWFAILLELGLFTRQFAVTITAGILLTWVLVAIRDRRARNPWLSFAVVSSVLTAGTLAAQNVVASHLYSGDSLSLTQRYQRVTERAFHTDGFAAVPRVLRNMLHVDYRYVRAFDLLLIVIVVFAVVSAFWRFRSELSSMMIGMSASTLALAVLIVDPTYFRYFVPVVPLMVLCVLALIADLTSSPGTRPHWSTEAVPEGTTLPETGTAPEDVAQSAAGAAAAREAQRDTLREARREAAAREAAARDGAGGDGATQDGAVGDGVAGDGAVGDGPARDAVTRDVAFREAQSAEPVPEPQRPAGRYRTRWRQRVTCSPWRQRIATSRWRVLLARVPGLPVAGWALLAAMYLLVVYVMIARSPHQHGYKILALAGFTVAVPAIVVLVARRSGRVAGGIAGIALVLSAPVASASISSSRFSLALLAIIGCLAMLPGGLWPQPGRRQGERSTRQLSGAAPLTGAVPLTGTAQPDGHHRGDHAPVRSGKWSRRLWRAAPLAGFAVLLAVALAVQYRSIILVVGVLVACVAAALRGRGSLWLPYGLISLALGVGSVLADLWVSRRHAQYPHSWFWNSTEWLGRVIRHLARPELTQITGDRVFLACAVLALVAVLVRRGEEWTCLAAGAFAAGLVLVVFNNRADHLFYLTLAFPPMVLVAADLVVGFAGRPPEAPTQERELVRSPGGHRVPRKKMRTARVSV</sequence>
<keyword evidence="4" id="KW-0808">Transferase</keyword>
<feature type="transmembrane region" description="Helical" evidence="9">
    <location>
        <begin position="799"/>
        <end position="817"/>
    </location>
</feature>
<organism evidence="10 11">
    <name type="scientific">Rugosimonospora africana</name>
    <dbReference type="NCBI Taxonomy" id="556532"/>
    <lineage>
        <taxon>Bacteria</taxon>
        <taxon>Bacillati</taxon>
        <taxon>Actinomycetota</taxon>
        <taxon>Actinomycetes</taxon>
        <taxon>Micromonosporales</taxon>
        <taxon>Micromonosporaceae</taxon>
        <taxon>Rugosimonospora</taxon>
    </lineage>
</organism>
<keyword evidence="11" id="KW-1185">Reference proteome</keyword>
<feature type="compositionally biased region" description="Basic residues" evidence="8">
    <location>
        <begin position="866"/>
        <end position="879"/>
    </location>
</feature>
<proteinExistence type="predicted"/>
<evidence type="ECO:0000256" key="4">
    <source>
        <dbReference type="ARBA" id="ARBA00022679"/>
    </source>
</evidence>
<feature type="transmembrane region" description="Helical" evidence="9">
    <location>
        <begin position="198"/>
        <end position="219"/>
    </location>
</feature>
<reference evidence="10" key="1">
    <citation type="submission" date="2021-01" db="EMBL/GenBank/DDBJ databases">
        <title>Whole genome shotgun sequence of Rugosimonospora africana NBRC 104875.</title>
        <authorList>
            <person name="Komaki H."/>
            <person name="Tamura T."/>
        </authorList>
    </citation>
    <scope>NUCLEOTIDE SEQUENCE</scope>
    <source>
        <strain evidence="10">NBRC 104875</strain>
    </source>
</reference>
<name>A0A8J3VPH2_9ACTN</name>
<evidence type="ECO:0000256" key="9">
    <source>
        <dbReference type="SAM" id="Phobius"/>
    </source>
</evidence>
<feature type="transmembrane region" description="Helical" evidence="9">
    <location>
        <begin position="823"/>
        <end position="846"/>
    </location>
</feature>
<gene>
    <name evidence="10" type="ORF">Raf01_21340</name>
</gene>
<evidence type="ECO:0000256" key="6">
    <source>
        <dbReference type="ARBA" id="ARBA00022989"/>
    </source>
</evidence>
<feature type="region of interest" description="Disordered" evidence="8">
    <location>
        <begin position="640"/>
        <end position="664"/>
    </location>
</feature>
<feature type="region of interest" description="Disordered" evidence="8">
    <location>
        <begin position="852"/>
        <end position="879"/>
    </location>
</feature>
<feature type="transmembrane region" description="Helical" evidence="9">
    <location>
        <begin position="673"/>
        <end position="690"/>
    </location>
</feature>
<feature type="transmembrane region" description="Helical" evidence="9">
    <location>
        <begin position="322"/>
        <end position="340"/>
    </location>
</feature>
<feature type="compositionally biased region" description="Basic and acidic residues" evidence="8">
    <location>
        <begin position="654"/>
        <end position="663"/>
    </location>
</feature>
<dbReference type="PANTHER" id="PTHR33908">
    <property type="entry name" value="MANNOSYLTRANSFERASE YKCB-RELATED"/>
    <property type="match status" value="1"/>
</dbReference>
<feature type="compositionally biased region" description="Basic and acidic residues" evidence="8">
    <location>
        <begin position="410"/>
        <end position="430"/>
    </location>
</feature>
<evidence type="ECO:0000313" key="11">
    <source>
        <dbReference type="Proteomes" id="UP000642748"/>
    </source>
</evidence>
<dbReference type="GO" id="GO:0005886">
    <property type="term" value="C:plasma membrane"/>
    <property type="evidence" value="ECO:0007669"/>
    <property type="project" value="UniProtKB-SubCell"/>
</dbReference>
<comment type="subcellular location">
    <subcellularLocation>
        <location evidence="1">Cell membrane</location>
        <topology evidence="1">Multi-pass membrane protein</topology>
    </subcellularLocation>
</comment>
<comment type="caution">
    <text evidence="10">The sequence shown here is derived from an EMBL/GenBank/DDBJ whole genome shotgun (WGS) entry which is preliminary data.</text>
</comment>
<feature type="transmembrane region" description="Helical" evidence="9">
    <location>
        <begin position="576"/>
        <end position="596"/>
    </location>
</feature>
<feature type="transmembrane region" description="Helical" evidence="9">
    <location>
        <begin position="154"/>
        <end position="178"/>
    </location>
</feature>